<accession>A0A4Y2IHS7</accession>
<gene>
    <name evidence="1" type="ORF">AVEN_38969_1</name>
</gene>
<organism evidence="1 2">
    <name type="scientific">Araneus ventricosus</name>
    <name type="common">Orbweaver spider</name>
    <name type="synonym">Epeira ventricosa</name>
    <dbReference type="NCBI Taxonomy" id="182803"/>
    <lineage>
        <taxon>Eukaryota</taxon>
        <taxon>Metazoa</taxon>
        <taxon>Ecdysozoa</taxon>
        <taxon>Arthropoda</taxon>
        <taxon>Chelicerata</taxon>
        <taxon>Arachnida</taxon>
        <taxon>Araneae</taxon>
        <taxon>Araneomorphae</taxon>
        <taxon>Entelegynae</taxon>
        <taxon>Araneoidea</taxon>
        <taxon>Araneidae</taxon>
        <taxon>Araneus</taxon>
    </lineage>
</organism>
<dbReference type="EMBL" id="BGPR01002683">
    <property type="protein sequence ID" value="GBM77323.1"/>
    <property type="molecule type" value="Genomic_DNA"/>
</dbReference>
<name>A0A4Y2IHS7_ARAVE</name>
<comment type="caution">
    <text evidence="1">The sequence shown here is derived from an EMBL/GenBank/DDBJ whole genome shotgun (WGS) entry which is preliminary data.</text>
</comment>
<reference evidence="1 2" key="1">
    <citation type="journal article" date="2019" name="Sci. Rep.">
        <title>Orb-weaving spider Araneus ventricosus genome elucidates the spidroin gene catalogue.</title>
        <authorList>
            <person name="Kono N."/>
            <person name="Nakamura H."/>
            <person name="Ohtoshi R."/>
            <person name="Moran D.A.P."/>
            <person name="Shinohara A."/>
            <person name="Yoshida Y."/>
            <person name="Fujiwara M."/>
            <person name="Mori M."/>
            <person name="Tomita M."/>
            <person name="Arakawa K."/>
        </authorList>
    </citation>
    <scope>NUCLEOTIDE SEQUENCE [LARGE SCALE GENOMIC DNA]</scope>
</reference>
<proteinExistence type="predicted"/>
<evidence type="ECO:0000313" key="2">
    <source>
        <dbReference type="Proteomes" id="UP000499080"/>
    </source>
</evidence>
<sequence length="126" mass="15237">MITQERKELGGRNLVCVPYTQTVDLYYILDEIRMRKICLYRFIYEHDNSGKERVRRVKFGMCSLHPNRRSVSYFGRNSHAENLSVGRFIYEHDNSGMERVRRLKFGMWSLRQNCRSVWCSMVRFKQ</sequence>
<protein>
    <submittedName>
        <fullName evidence="1">Uncharacterized protein</fullName>
    </submittedName>
</protein>
<dbReference type="AlphaFoldDB" id="A0A4Y2IHS7"/>
<keyword evidence="2" id="KW-1185">Reference proteome</keyword>
<dbReference type="Proteomes" id="UP000499080">
    <property type="component" value="Unassembled WGS sequence"/>
</dbReference>
<evidence type="ECO:0000313" key="1">
    <source>
        <dbReference type="EMBL" id="GBM77323.1"/>
    </source>
</evidence>